<dbReference type="PANTHER" id="PTHR30055:SF234">
    <property type="entry name" value="HTH-TYPE TRANSCRIPTIONAL REGULATOR BETI"/>
    <property type="match status" value="1"/>
</dbReference>
<evidence type="ECO:0000256" key="4">
    <source>
        <dbReference type="PROSITE-ProRule" id="PRU00335"/>
    </source>
</evidence>
<comment type="caution">
    <text evidence="6">The sequence shown here is derived from an EMBL/GenBank/DDBJ whole genome shotgun (WGS) entry which is preliminary data.</text>
</comment>
<dbReference type="PROSITE" id="PS50977">
    <property type="entry name" value="HTH_TETR_2"/>
    <property type="match status" value="1"/>
</dbReference>
<evidence type="ECO:0000256" key="3">
    <source>
        <dbReference type="ARBA" id="ARBA00023163"/>
    </source>
</evidence>
<dbReference type="OrthoDB" id="9816296at2"/>
<dbReference type="Proteomes" id="UP000293519">
    <property type="component" value="Unassembled WGS sequence"/>
</dbReference>
<dbReference type="InterPro" id="IPR001647">
    <property type="entry name" value="HTH_TetR"/>
</dbReference>
<evidence type="ECO:0000259" key="5">
    <source>
        <dbReference type="PROSITE" id="PS50977"/>
    </source>
</evidence>
<dbReference type="InterPro" id="IPR009057">
    <property type="entry name" value="Homeodomain-like_sf"/>
</dbReference>
<dbReference type="EMBL" id="SGWW01000002">
    <property type="protein sequence ID" value="RZS57754.1"/>
    <property type="molecule type" value="Genomic_DNA"/>
</dbReference>
<gene>
    <name evidence="6" type="ORF">EV141_1474</name>
</gene>
<proteinExistence type="predicted"/>
<dbReference type="InterPro" id="IPR050109">
    <property type="entry name" value="HTH-type_TetR-like_transc_reg"/>
</dbReference>
<dbReference type="RefSeq" id="WP_130485281.1">
    <property type="nucleotide sequence ID" value="NZ_SGWW01000002.1"/>
</dbReference>
<sequence length="208" mass="21932">MTPRTPAPELRERILAAAAAMLAENPTARLSVRAVAQRADISTGSLRHVFPTQRELIDAVVAAIAALEGAQQPDEALSDTSRPAVDRLIEQLRGVLATSLSGDGAREQLRAALASPEPSSADDDSAPTLALERLALHQIAGWITALRHETAGDETPDFACTPEEGARFLSTVVSGLVTDHLIPGSLSRMAFTDSTLRIAATAVLARRA</sequence>
<reference evidence="6 7" key="1">
    <citation type="journal article" date="2015" name="Stand. Genomic Sci.">
        <title>Genomic Encyclopedia of Bacterial and Archaeal Type Strains, Phase III: the genomes of soil and plant-associated and newly described type strains.</title>
        <authorList>
            <person name="Whitman W.B."/>
            <person name="Woyke T."/>
            <person name="Klenk H.P."/>
            <person name="Zhou Y."/>
            <person name="Lilburn T.G."/>
            <person name="Beck B.J."/>
            <person name="De Vos P."/>
            <person name="Vandamme P."/>
            <person name="Eisen J.A."/>
            <person name="Garrity G."/>
            <person name="Hugenholtz P."/>
            <person name="Kyrpides N.C."/>
        </authorList>
    </citation>
    <scope>NUCLEOTIDE SEQUENCE [LARGE SCALE GENOMIC DNA]</scope>
    <source>
        <strain evidence="6 7">CV2</strain>
    </source>
</reference>
<keyword evidence="2 4" id="KW-0238">DNA-binding</keyword>
<dbReference type="PANTHER" id="PTHR30055">
    <property type="entry name" value="HTH-TYPE TRANSCRIPTIONAL REGULATOR RUTR"/>
    <property type="match status" value="1"/>
</dbReference>
<dbReference type="GO" id="GO:0003700">
    <property type="term" value="F:DNA-binding transcription factor activity"/>
    <property type="evidence" value="ECO:0007669"/>
    <property type="project" value="TreeGrafter"/>
</dbReference>
<accession>A0A4Q7LSX4</accession>
<evidence type="ECO:0000313" key="7">
    <source>
        <dbReference type="Proteomes" id="UP000293519"/>
    </source>
</evidence>
<dbReference type="Gene3D" id="1.10.357.10">
    <property type="entry name" value="Tetracycline Repressor, domain 2"/>
    <property type="match status" value="1"/>
</dbReference>
<dbReference type="SUPFAM" id="SSF46689">
    <property type="entry name" value="Homeodomain-like"/>
    <property type="match status" value="1"/>
</dbReference>
<dbReference type="GO" id="GO:0000976">
    <property type="term" value="F:transcription cis-regulatory region binding"/>
    <property type="evidence" value="ECO:0007669"/>
    <property type="project" value="TreeGrafter"/>
</dbReference>
<feature type="domain" description="HTH tetR-type" evidence="5">
    <location>
        <begin position="8"/>
        <end position="68"/>
    </location>
</feature>
<evidence type="ECO:0000313" key="6">
    <source>
        <dbReference type="EMBL" id="RZS57754.1"/>
    </source>
</evidence>
<keyword evidence="7" id="KW-1185">Reference proteome</keyword>
<protein>
    <submittedName>
        <fullName evidence="6">TetR family transcriptional regulator</fullName>
    </submittedName>
</protein>
<keyword evidence="1" id="KW-0805">Transcription regulation</keyword>
<feature type="DNA-binding region" description="H-T-H motif" evidence="4">
    <location>
        <begin position="31"/>
        <end position="50"/>
    </location>
</feature>
<evidence type="ECO:0000256" key="2">
    <source>
        <dbReference type="ARBA" id="ARBA00023125"/>
    </source>
</evidence>
<dbReference type="AlphaFoldDB" id="A0A4Q7LSX4"/>
<dbReference type="Pfam" id="PF00440">
    <property type="entry name" value="TetR_N"/>
    <property type="match status" value="1"/>
</dbReference>
<keyword evidence="3" id="KW-0804">Transcription</keyword>
<evidence type="ECO:0000256" key="1">
    <source>
        <dbReference type="ARBA" id="ARBA00023015"/>
    </source>
</evidence>
<name>A0A4Q7LSX4_9MICO</name>
<organism evidence="6 7">
    <name type="scientific">Microcella putealis</name>
    <dbReference type="NCBI Taxonomy" id="337005"/>
    <lineage>
        <taxon>Bacteria</taxon>
        <taxon>Bacillati</taxon>
        <taxon>Actinomycetota</taxon>
        <taxon>Actinomycetes</taxon>
        <taxon>Micrococcales</taxon>
        <taxon>Microbacteriaceae</taxon>
        <taxon>Microcella</taxon>
    </lineage>
</organism>